<evidence type="ECO:0000259" key="5">
    <source>
        <dbReference type="Pfam" id="PF18201"/>
    </source>
</evidence>
<dbReference type="STRING" id="543379.A0A232FHF9"/>
<dbReference type="GO" id="GO:0006364">
    <property type="term" value="P:rRNA processing"/>
    <property type="evidence" value="ECO:0007669"/>
    <property type="project" value="TreeGrafter"/>
</dbReference>
<feature type="domain" description="PIH1 N-terminal" evidence="4">
    <location>
        <begin position="34"/>
        <end position="185"/>
    </location>
</feature>
<gene>
    <name evidence="6" type="ORF">TSAR_008297</name>
</gene>
<dbReference type="Proteomes" id="UP000215335">
    <property type="component" value="Unassembled WGS sequence"/>
</dbReference>
<dbReference type="OrthoDB" id="5135119at2759"/>
<dbReference type="GO" id="GO:0005737">
    <property type="term" value="C:cytoplasm"/>
    <property type="evidence" value="ECO:0007669"/>
    <property type="project" value="TreeGrafter"/>
</dbReference>
<evidence type="ECO:0000256" key="3">
    <source>
        <dbReference type="ARBA" id="ARBA00046233"/>
    </source>
</evidence>
<name>A0A232FHF9_9HYME</name>
<evidence type="ECO:0000256" key="1">
    <source>
        <dbReference type="ARBA" id="ARBA00008511"/>
    </source>
</evidence>
<evidence type="ECO:0000313" key="7">
    <source>
        <dbReference type="Proteomes" id="UP000215335"/>
    </source>
</evidence>
<dbReference type="AlphaFoldDB" id="A0A232FHF9"/>
<comment type="similarity">
    <text evidence="1">Belongs to the PIH1 family.</text>
</comment>
<reference evidence="6 7" key="1">
    <citation type="journal article" date="2017" name="Curr. Biol.">
        <title>The Evolution of Venom by Co-option of Single-Copy Genes.</title>
        <authorList>
            <person name="Martinson E.O."/>
            <person name="Mrinalini"/>
            <person name="Kelkar Y.D."/>
            <person name="Chang C.H."/>
            <person name="Werren J.H."/>
        </authorList>
    </citation>
    <scope>NUCLEOTIDE SEQUENCE [LARGE SCALE GENOMIC DNA]</scope>
    <source>
        <strain evidence="6 7">Alberta</strain>
        <tissue evidence="6">Whole body</tissue>
    </source>
</reference>
<evidence type="ECO:0000313" key="6">
    <source>
        <dbReference type="EMBL" id="OXU29960.1"/>
    </source>
</evidence>
<evidence type="ECO:0000256" key="2">
    <source>
        <dbReference type="ARBA" id="ARBA00040540"/>
    </source>
</evidence>
<dbReference type="GO" id="GO:0000492">
    <property type="term" value="P:box C/D snoRNP assembly"/>
    <property type="evidence" value="ECO:0007669"/>
    <property type="project" value="TreeGrafter"/>
</dbReference>
<protein>
    <recommendedName>
        <fullName evidence="2">PIH1 domain-containing protein 1</fullName>
    </recommendedName>
</protein>
<dbReference type="InterPro" id="IPR012981">
    <property type="entry name" value="PIH1_N"/>
</dbReference>
<dbReference type="EMBL" id="NNAY01000216">
    <property type="protein sequence ID" value="OXU29960.1"/>
    <property type="molecule type" value="Genomic_DNA"/>
</dbReference>
<dbReference type="PANTHER" id="PTHR22997:SF0">
    <property type="entry name" value="PIH1 DOMAIN-CONTAINING PROTEIN 1"/>
    <property type="match status" value="1"/>
</dbReference>
<dbReference type="Pfam" id="PF18201">
    <property type="entry name" value="PIH1_CS"/>
    <property type="match status" value="1"/>
</dbReference>
<keyword evidence="7" id="KW-1185">Reference proteome</keyword>
<organism evidence="6 7">
    <name type="scientific">Trichomalopsis sarcophagae</name>
    <dbReference type="NCBI Taxonomy" id="543379"/>
    <lineage>
        <taxon>Eukaryota</taxon>
        <taxon>Metazoa</taxon>
        <taxon>Ecdysozoa</taxon>
        <taxon>Arthropoda</taxon>
        <taxon>Hexapoda</taxon>
        <taxon>Insecta</taxon>
        <taxon>Pterygota</taxon>
        <taxon>Neoptera</taxon>
        <taxon>Endopterygota</taxon>
        <taxon>Hymenoptera</taxon>
        <taxon>Apocrita</taxon>
        <taxon>Proctotrupomorpha</taxon>
        <taxon>Chalcidoidea</taxon>
        <taxon>Pteromalidae</taxon>
        <taxon>Pteromalinae</taxon>
        <taxon>Trichomalopsis</taxon>
    </lineage>
</organism>
<comment type="function">
    <text evidence="3">Involved in the assembly of C/D box small nucleolar ribonucleoprotein (snoRNP) particles. Recruits the SWI/SNF complex to the core promoter of rRNA genes and enhances pre-rRNA transcription. Mediates interaction of TELO2 with the R2TP complex which is necessary for the stability of MTOR and SMG1. Positively regulates the assembly and activity of the mTORC1 complex.</text>
</comment>
<dbReference type="GO" id="GO:0097255">
    <property type="term" value="C:R2TP complex"/>
    <property type="evidence" value="ECO:0007669"/>
    <property type="project" value="TreeGrafter"/>
</dbReference>
<dbReference type="GO" id="GO:1990904">
    <property type="term" value="C:ribonucleoprotein complex"/>
    <property type="evidence" value="ECO:0007669"/>
    <property type="project" value="TreeGrafter"/>
</dbReference>
<comment type="caution">
    <text evidence="6">The sequence shown here is derived from an EMBL/GenBank/DDBJ whole genome shotgun (WGS) entry which is preliminary data.</text>
</comment>
<proteinExistence type="inferred from homology"/>
<sequence length="316" mass="36213">MMLNTGDRTGIEKRLKIVPDEANESDMPWYQAGMSNELTKKHKRVEPFPGVCIKTWLESGEKVFINVCHSKDICAPEDISDDKFAKEMAEDVPGFVVPMAIGHEKMAKDKDDIERPTYDILINTSYFEKCMKKQHFWEFTTLAILQSINDKFNKSIDPSKFVTLKNRKVMGSLDAFHIEDREPKKPTIKKALIQEIDIKDTSSLKQKPKIVETVQNKTQVQNKQKPVSNKPKKISQNYVFVKADDQNSVIGFFYLPSSSITDLTVDVGDNRIIVENKKTDSMIDSYVPYSIDNTKVTADYDSKLHILRLTLPLRKN</sequence>
<dbReference type="Pfam" id="PF08190">
    <property type="entry name" value="PIH1"/>
    <property type="match status" value="1"/>
</dbReference>
<dbReference type="InterPro" id="IPR050734">
    <property type="entry name" value="PIH1/Kintoun_subfamily"/>
</dbReference>
<evidence type="ECO:0000259" key="4">
    <source>
        <dbReference type="Pfam" id="PF08190"/>
    </source>
</evidence>
<dbReference type="InterPro" id="IPR041442">
    <property type="entry name" value="PIH1D1/2/3_CS-like"/>
</dbReference>
<dbReference type="PANTHER" id="PTHR22997">
    <property type="entry name" value="PIH1 DOMAIN-CONTAINING PROTEIN 1"/>
    <property type="match status" value="1"/>
</dbReference>
<feature type="domain" description="PIH1D1/2/3 CS-like" evidence="5">
    <location>
        <begin position="253"/>
        <end position="312"/>
    </location>
</feature>
<accession>A0A232FHF9</accession>